<dbReference type="InterPro" id="IPR007553">
    <property type="entry name" value="2-thiour_desulf"/>
</dbReference>
<reference evidence="1" key="1">
    <citation type="journal article" date="2023" name="Int. J. Syst. Evol. Microbiol.">
        <title>&lt;i&gt;Clostridium folliculivorans&lt;/i&gt; sp. nov., isolated from soil samples of an organic paddy in Japan.</title>
        <authorList>
            <person name="Tazawa J."/>
            <person name="Kobayashi H."/>
            <person name="Tanizawa Y."/>
            <person name="Uchino A."/>
            <person name="Tanaka F."/>
            <person name="Urashima Y."/>
            <person name="Miura S."/>
            <person name="Sakamoto M."/>
            <person name="Ohkuma M."/>
            <person name="Tohno M."/>
        </authorList>
    </citation>
    <scope>NUCLEOTIDE SEQUENCE</scope>
    <source>
        <strain evidence="1">D1-1</strain>
    </source>
</reference>
<dbReference type="PANTHER" id="PTHR30087">
    <property type="entry name" value="INNER MEMBRANE PROTEIN"/>
    <property type="match status" value="1"/>
</dbReference>
<sequence length="147" mass="15663">MIIISACLCGCNCKYNGGNNYNEDIKKIYDEGEAILVCPEEMGGLSTPREPVEIQGGSGVDVLEGRAKVLSARGTDVTEEFIKGASKVLEIAVKNNVKKAILKSKSPSCGARKIYDGTFSGKTVEGNGVTAELLKLNGIEVLSEEEF</sequence>
<dbReference type="EMBL" id="BQXY01000001">
    <property type="protein sequence ID" value="GKU23935.1"/>
    <property type="molecule type" value="Genomic_DNA"/>
</dbReference>
<dbReference type="Proteomes" id="UP001057868">
    <property type="component" value="Unassembled WGS sequence"/>
</dbReference>
<gene>
    <name evidence="1" type="ORF">CFOLD11_07610</name>
</gene>
<protein>
    <recommendedName>
        <fullName evidence="3">DUF523 domain-containing protein</fullName>
    </recommendedName>
</protein>
<dbReference type="RefSeq" id="WP_261850967.1">
    <property type="nucleotide sequence ID" value="NZ_BQXY01000001.1"/>
</dbReference>
<accession>A0A9W5XZS5</accession>
<comment type="caution">
    <text evidence="1">The sequence shown here is derived from an EMBL/GenBank/DDBJ whole genome shotgun (WGS) entry which is preliminary data.</text>
</comment>
<name>A0A9W5XZS5_9CLOT</name>
<evidence type="ECO:0008006" key="3">
    <source>
        <dbReference type="Google" id="ProtNLM"/>
    </source>
</evidence>
<dbReference type="Pfam" id="PF04463">
    <property type="entry name" value="2-thiour_desulf"/>
    <property type="match status" value="1"/>
</dbReference>
<evidence type="ECO:0000313" key="2">
    <source>
        <dbReference type="Proteomes" id="UP001057868"/>
    </source>
</evidence>
<dbReference type="PANTHER" id="PTHR30087:SF1">
    <property type="entry name" value="HYPOTHETICAL CYTOSOLIC PROTEIN"/>
    <property type="match status" value="1"/>
</dbReference>
<evidence type="ECO:0000313" key="1">
    <source>
        <dbReference type="EMBL" id="GKU23935.1"/>
    </source>
</evidence>
<keyword evidence="2" id="KW-1185">Reference proteome</keyword>
<organism evidence="1 2">
    <name type="scientific">Clostridium folliculivorans</name>
    <dbReference type="NCBI Taxonomy" id="2886038"/>
    <lineage>
        <taxon>Bacteria</taxon>
        <taxon>Bacillati</taxon>
        <taxon>Bacillota</taxon>
        <taxon>Clostridia</taxon>
        <taxon>Eubacteriales</taxon>
        <taxon>Clostridiaceae</taxon>
        <taxon>Clostridium</taxon>
    </lineage>
</organism>
<dbReference type="AlphaFoldDB" id="A0A9W5XZS5"/>
<proteinExistence type="predicted"/>